<reference evidence="2 3" key="1">
    <citation type="journal article" date="2020" name="Insects">
        <title>Bacteria Belonging to Pseudomonas typographi sp. nov. from the Bark Beetle Ips typographus Have Genomic Potential to Aid in the Host Ecology.</title>
        <authorList>
            <person name="Peral-Aranega E."/>
            <person name="Saati-Santamaria Z."/>
            <person name="Kolarik M."/>
            <person name="Rivas R."/>
            <person name="Garcia-Fraile P."/>
        </authorList>
    </citation>
    <scope>NUCLEOTIDE SEQUENCE [LARGE SCALE GENOMIC DNA]</scope>
    <source>
        <strain evidence="2 3">CA3A</strain>
    </source>
</reference>
<dbReference type="Proteomes" id="UP000805841">
    <property type="component" value="Unassembled WGS sequence"/>
</dbReference>
<protein>
    <recommendedName>
        <fullName evidence="4">Spore coat protein</fullName>
    </recommendedName>
</protein>
<dbReference type="EMBL" id="JAAOCA010000002">
    <property type="protein sequence ID" value="MBD1597584.1"/>
    <property type="molecule type" value="Genomic_DNA"/>
</dbReference>
<evidence type="ECO:0000256" key="1">
    <source>
        <dbReference type="SAM" id="SignalP"/>
    </source>
</evidence>
<dbReference type="RefSeq" id="WP_190417018.1">
    <property type="nucleotide sequence ID" value="NZ_JAAOCA010000002.1"/>
</dbReference>
<keyword evidence="1" id="KW-0732">Signal</keyword>
<feature type="chain" id="PRO_5047130630" description="Spore coat protein" evidence="1">
    <location>
        <begin position="23"/>
        <end position="169"/>
    </location>
</feature>
<proteinExistence type="predicted"/>
<comment type="caution">
    <text evidence="2">The sequence shown here is derived from an EMBL/GenBank/DDBJ whole genome shotgun (WGS) entry which is preliminary data.</text>
</comment>
<keyword evidence="3" id="KW-1185">Reference proteome</keyword>
<evidence type="ECO:0000313" key="2">
    <source>
        <dbReference type="EMBL" id="MBD1597584.1"/>
    </source>
</evidence>
<name>A0ABR7YWN9_9PSED</name>
<accession>A0ABR7YWN9</accession>
<evidence type="ECO:0000313" key="3">
    <source>
        <dbReference type="Proteomes" id="UP000805841"/>
    </source>
</evidence>
<sequence>MKKTTVAVVALLWLGAACVAQAQCEAKLGQARVDYGVLRSPAPREQWQGPVREVLLTVACDRGERPGFHLQAPDAAGAISFGGLGEIVLTLGDTLLDGRPVALLRRAGRGDSAEPAGGYPPVNPGDTWVAPGPGRWLQVQLLIDAKLPPQAWQVRDEQPLSTELVIRAL</sequence>
<evidence type="ECO:0008006" key="4">
    <source>
        <dbReference type="Google" id="ProtNLM"/>
    </source>
</evidence>
<feature type="signal peptide" evidence="1">
    <location>
        <begin position="1"/>
        <end position="22"/>
    </location>
</feature>
<organism evidence="2 3">
    <name type="scientific">Pseudomonas typographi</name>
    <dbReference type="NCBI Taxonomy" id="2715964"/>
    <lineage>
        <taxon>Bacteria</taxon>
        <taxon>Pseudomonadati</taxon>
        <taxon>Pseudomonadota</taxon>
        <taxon>Gammaproteobacteria</taxon>
        <taxon>Pseudomonadales</taxon>
        <taxon>Pseudomonadaceae</taxon>
        <taxon>Pseudomonas</taxon>
    </lineage>
</organism>
<dbReference type="PROSITE" id="PS51257">
    <property type="entry name" value="PROKAR_LIPOPROTEIN"/>
    <property type="match status" value="1"/>
</dbReference>
<gene>
    <name evidence="2" type="ORF">HAQ05_02505</name>
</gene>